<comment type="subcellular location">
    <subcellularLocation>
        <location evidence="1">Membrane</location>
        <topology evidence="1">Multi-pass membrane protein</topology>
    </subcellularLocation>
</comment>
<keyword evidence="4 7" id="KW-0472">Membrane</keyword>
<evidence type="ECO:0000313" key="9">
    <source>
        <dbReference type="EMBL" id="CAF9904958.1"/>
    </source>
</evidence>
<accession>A0A8H3I508</accession>
<comment type="similarity">
    <text evidence="5">Belongs to the SAT4 family.</text>
</comment>
<keyword evidence="2 7" id="KW-0812">Transmembrane</keyword>
<feature type="transmembrane region" description="Helical" evidence="7">
    <location>
        <begin position="125"/>
        <end position="150"/>
    </location>
</feature>
<dbReference type="EMBL" id="CAJPDQ010000002">
    <property type="protein sequence ID" value="CAF9904958.1"/>
    <property type="molecule type" value="Genomic_DNA"/>
</dbReference>
<keyword evidence="10" id="KW-1185">Reference proteome</keyword>
<reference evidence="9" key="1">
    <citation type="submission" date="2021-03" db="EMBL/GenBank/DDBJ databases">
        <authorList>
            <person name="Tagirdzhanova G."/>
        </authorList>
    </citation>
    <scope>NUCLEOTIDE SEQUENCE</scope>
</reference>
<feature type="transmembrane region" description="Helical" evidence="7">
    <location>
        <begin position="6"/>
        <end position="31"/>
    </location>
</feature>
<dbReference type="Pfam" id="PF20684">
    <property type="entry name" value="Fung_rhodopsin"/>
    <property type="match status" value="1"/>
</dbReference>
<evidence type="ECO:0000256" key="6">
    <source>
        <dbReference type="SAM" id="MobiDB-lite"/>
    </source>
</evidence>
<protein>
    <recommendedName>
        <fullName evidence="8">Rhodopsin domain-containing protein</fullName>
    </recommendedName>
</protein>
<keyword evidence="3 7" id="KW-1133">Transmembrane helix</keyword>
<feature type="transmembrane region" description="Helical" evidence="7">
    <location>
        <begin position="43"/>
        <end position="69"/>
    </location>
</feature>
<dbReference type="PANTHER" id="PTHR33048">
    <property type="entry name" value="PTH11-LIKE INTEGRAL MEMBRANE PROTEIN (AFU_ORTHOLOGUE AFUA_5G11245)"/>
    <property type="match status" value="1"/>
</dbReference>
<evidence type="ECO:0000259" key="8">
    <source>
        <dbReference type="Pfam" id="PF20684"/>
    </source>
</evidence>
<proteinExistence type="inferred from homology"/>
<evidence type="ECO:0000256" key="2">
    <source>
        <dbReference type="ARBA" id="ARBA00022692"/>
    </source>
</evidence>
<dbReference type="AlphaFoldDB" id="A0A8H3I508"/>
<dbReference type="InterPro" id="IPR049326">
    <property type="entry name" value="Rhodopsin_dom_fungi"/>
</dbReference>
<feature type="domain" description="Rhodopsin" evidence="8">
    <location>
        <begin position="27"/>
        <end position="276"/>
    </location>
</feature>
<evidence type="ECO:0000256" key="7">
    <source>
        <dbReference type="SAM" id="Phobius"/>
    </source>
</evidence>
<organism evidence="9 10">
    <name type="scientific">Gomphillus americanus</name>
    <dbReference type="NCBI Taxonomy" id="1940652"/>
    <lineage>
        <taxon>Eukaryota</taxon>
        <taxon>Fungi</taxon>
        <taxon>Dikarya</taxon>
        <taxon>Ascomycota</taxon>
        <taxon>Pezizomycotina</taxon>
        <taxon>Lecanoromycetes</taxon>
        <taxon>OSLEUM clade</taxon>
        <taxon>Ostropomycetidae</taxon>
        <taxon>Ostropales</taxon>
        <taxon>Graphidaceae</taxon>
        <taxon>Gomphilloideae</taxon>
        <taxon>Gomphillus</taxon>
    </lineage>
</organism>
<feature type="transmembrane region" description="Helical" evidence="7">
    <location>
        <begin position="89"/>
        <end position="113"/>
    </location>
</feature>
<dbReference type="PANTHER" id="PTHR33048:SF157">
    <property type="entry name" value="INTEGRAL MEMBRANE PROTEIN"/>
    <property type="match status" value="1"/>
</dbReference>
<dbReference type="OrthoDB" id="5393606at2759"/>
<sequence>MVLDQTLGGMASVIAVMLFFSTTTLSMRFFARHRQNNSFGIDDYLVIPAWFCLTGLCITAIYGMVRGFIGVSSPTDPDVYAPLVAPFITVYWAADFLSVLGLGLVRLSALFFYRRVFVVTRRWDAFGIITTIWIIIVTLWIIGFLLLEIFQCGPNVSEGFSGGASKVCLTVVYLEAFVISSFLLDFSVLVLPIPKIWSLNMKPSKKLAVSFVFLMAAAGAAASCVRLVYSLEIITLGVAVVSKDRFLADTVLYYFLVLELGLCLTAVNLPSLRYLFLGITPESALRSVRSMMSISSLRSNKSTTTSQKEKYESDTRSPTVELATVDTRNSHRTKRDGYEAELGQV</sequence>
<evidence type="ECO:0000313" key="10">
    <source>
        <dbReference type="Proteomes" id="UP000664169"/>
    </source>
</evidence>
<gene>
    <name evidence="9" type="ORF">GOMPHAMPRED_002997</name>
</gene>
<feature type="transmembrane region" description="Helical" evidence="7">
    <location>
        <begin position="251"/>
        <end position="269"/>
    </location>
</feature>
<feature type="region of interest" description="Disordered" evidence="6">
    <location>
        <begin position="299"/>
        <end position="345"/>
    </location>
</feature>
<dbReference type="InterPro" id="IPR052337">
    <property type="entry name" value="SAT4-like"/>
</dbReference>
<evidence type="ECO:0000256" key="3">
    <source>
        <dbReference type="ARBA" id="ARBA00022989"/>
    </source>
</evidence>
<dbReference type="Proteomes" id="UP000664169">
    <property type="component" value="Unassembled WGS sequence"/>
</dbReference>
<evidence type="ECO:0000256" key="5">
    <source>
        <dbReference type="ARBA" id="ARBA00038359"/>
    </source>
</evidence>
<feature type="transmembrane region" description="Helical" evidence="7">
    <location>
        <begin position="211"/>
        <end position="231"/>
    </location>
</feature>
<feature type="transmembrane region" description="Helical" evidence="7">
    <location>
        <begin position="170"/>
        <end position="191"/>
    </location>
</feature>
<dbReference type="GO" id="GO:0016020">
    <property type="term" value="C:membrane"/>
    <property type="evidence" value="ECO:0007669"/>
    <property type="project" value="UniProtKB-SubCell"/>
</dbReference>
<evidence type="ECO:0000256" key="1">
    <source>
        <dbReference type="ARBA" id="ARBA00004141"/>
    </source>
</evidence>
<comment type="caution">
    <text evidence="9">The sequence shown here is derived from an EMBL/GenBank/DDBJ whole genome shotgun (WGS) entry which is preliminary data.</text>
</comment>
<name>A0A8H3I508_9LECA</name>
<evidence type="ECO:0000256" key="4">
    <source>
        <dbReference type="ARBA" id="ARBA00023136"/>
    </source>
</evidence>